<keyword evidence="2" id="KW-1185">Reference proteome</keyword>
<dbReference type="WBParaSite" id="jg24259">
    <property type="protein sequence ID" value="jg24259"/>
    <property type="gene ID" value="jg24259"/>
</dbReference>
<name>A0A915DXM4_9BILA</name>
<evidence type="ECO:0000313" key="2">
    <source>
        <dbReference type="Proteomes" id="UP000887574"/>
    </source>
</evidence>
<dbReference type="Proteomes" id="UP000887574">
    <property type="component" value="Unplaced"/>
</dbReference>
<evidence type="ECO:0000256" key="1">
    <source>
        <dbReference type="SAM" id="Phobius"/>
    </source>
</evidence>
<reference evidence="3" key="1">
    <citation type="submission" date="2022-11" db="UniProtKB">
        <authorList>
            <consortium name="WormBaseParasite"/>
        </authorList>
    </citation>
    <scope>IDENTIFICATION</scope>
</reference>
<sequence length="91" mass="10315">MNGGSRYIGVQRLHRCTLSSWADSTLKSDKEVSQDNYQGRNFERQVVFFLGNASPDISLCWIAALIFFNVPLKLNEEAIPNKPHHPAVQQI</sequence>
<evidence type="ECO:0000313" key="3">
    <source>
        <dbReference type="WBParaSite" id="jg24259"/>
    </source>
</evidence>
<feature type="transmembrane region" description="Helical" evidence="1">
    <location>
        <begin position="46"/>
        <end position="68"/>
    </location>
</feature>
<keyword evidence="1" id="KW-0812">Transmembrane</keyword>
<organism evidence="2 3">
    <name type="scientific">Ditylenchus dipsaci</name>
    <dbReference type="NCBI Taxonomy" id="166011"/>
    <lineage>
        <taxon>Eukaryota</taxon>
        <taxon>Metazoa</taxon>
        <taxon>Ecdysozoa</taxon>
        <taxon>Nematoda</taxon>
        <taxon>Chromadorea</taxon>
        <taxon>Rhabditida</taxon>
        <taxon>Tylenchina</taxon>
        <taxon>Tylenchomorpha</taxon>
        <taxon>Sphaerularioidea</taxon>
        <taxon>Anguinidae</taxon>
        <taxon>Anguininae</taxon>
        <taxon>Ditylenchus</taxon>
    </lineage>
</organism>
<keyword evidence="1" id="KW-1133">Transmembrane helix</keyword>
<keyword evidence="1" id="KW-0472">Membrane</keyword>
<accession>A0A915DXM4</accession>
<protein>
    <submittedName>
        <fullName evidence="3">Uncharacterized protein</fullName>
    </submittedName>
</protein>
<dbReference type="AlphaFoldDB" id="A0A915DXM4"/>
<proteinExistence type="predicted"/>